<proteinExistence type="predicted"/>
<protein>
    <submittedName>
        <fullName evidence="1">Uncharacterized protein</fullName>
    </submittedName>
</protein>
<accession>A0A0S2KE32</accession>
<evidence type="ECO:0000313" key="1">
    <source>
        <dbReference type="EMBL" id="ALO46588.1"/>
    </source>
</evidence>
<dbReference type="KEGG" id="pspi:PS2015_1944"/>
<evidence type="ECO:0000313" key="2">
    <source>
        <dbReference type="Proteomes" id="UP000065641"/>
    </source>
</evidence>
<dbReference type="AlphaFoldDB" id="A0A0S2KE32"/>
<reference evidence="1 2" key="1">
    <citation type="submission" date="2015-11" db="EMBL/GenBank/DDBJ databases">
        <authorList>
            <person name="Zhang Y."/>
            <person name="Guo Z."/>
        </authorList>
    </citation>
    <scope>NUCLEOTIDE SEQUENCE [LARGE SCALE GENOMIC DNA]</scope>
    <source>
        <strain evidence="1 2">KCTC 32221</strain>
    </source>
</reference>
<dbReference type="STRING" id="1249552.PS2015_1944"/>
<dbReference type="EMBL" id="CP013189">
    <property type="protein sequence ID" value="ALO46588.1"/>
    <property type="molecule type" value="Genomic_DNA"/>
</dbReference>
<dbReference type="Proteomes" id="UP000065641">
    <property type="component" value="Chromosome"/>
</dbReference>
<organism evidence="1 2">
    <name type="scientific">Pseudohongiella spirulinae</name>
    <dbReference type="NCBI Taxonomy" id="1249552"/>
    <lineage>
        <taxon>Bacteria</taxon>
        <taxon>Pseudomonadati</taxon>
        <taxon>Pseudomonadota</taxon>
        <taxon>Gammaproteobacteria</taxon>
        <taxon>Pseudomonadales</taxon>
        <taxon>Pseudohongiellaceae</taxon>
        <taxon>Pseudohongiella</taxon>
    </lineage>
</organism>
<keyword evidence="2" id="KW-1185">Reference proteome</keyword>
<dbReference type="OrthoDB" id="950196at2"/>
<dbReference type="RefSeq" id="WP_058022062.1">
    <property type="nucleotide sequence ID" value="NZ_CP013189.1"/>
</dbReference>
<sequence>MNITPEYLMELTATMPMKQIDVLGKPYLQRYFAGSLFGGEADVWIHRFLSCDGDRHLHNHPWQGISFVLHGGYLERYQNDRTELADRMRRACNMSPVQLDQIIAGEQTDLSIDLGEFIGIEHWHRIVRVQPETWTLMIVDHARESKWWFRDDAGALEEMTASPADWWKACRSRDQSDGAVQ</sequence>
<name>A0A0S2KE32_9GAMM</name>
<gene>
    <name evidence="1" type="ORF">PS2015_1944</name>
</gene>